<protein>
    <submittedName>
        <fullName evidence="2">Glutamate synthase [NADPH] small chain</fullName>
        <ecNumber evidence="2">1.4.1.13</ecNumber>
    </submittedName>
</protein>
<evidence type="ECO:0000313" key="2">
    <source>
        <dbReference type="EMBL" id="CAA9497797.1"/>
    </source>
</evidence>
<name>A0A6J4SFR8_9ACTN</name>
<gene>
    <name evidence="2" type="ORF">AVDCRST_MAG85-1574</name>
</gene>
<organism evidence="2">
    <name type="scientific">uncultured Solirubrobacteraceae bacterium</name>
    <dbReference type="NCBI Taxonomy" id="1162706"/>
    <lineage>
        <taxon>Bacteria</taxon>
        <taxon>Bacillati</taxon>
        <taxon>Actinomycetota</taxon>
        <taxon>Thermoleophilia</taxon>
        <taxon>Solirubrobacterales</taxon>
        <taxon>Solirubrobacteraceae</taxon>
        <taxon>environmental samples</taxon>
    </lineage>
</organism>
<accession>A0A6J4SFR8</accession>
<feature type="compositionally biased region" description="Basic and acidic residues" evidence="1">
    <location>
        <begin position="7"/>
        <end position="16"/>
    </location>
</feature>
<dbReference type="EC" id="1.4.1.13" evidence="2"/>
<proteinExistence type="predicted"/>
<keyword evidence="2" id="KW-0560">Oxidoreductase</keyword>
<feature type="compositionally biased region" description="Low complexity" evidence="1">
    <location>
        <begin position="159"/>
        <end position="176"/>
    </location>
</feature>
<reference evidence="2" key="1">
    <citation type="submission" date="2020-02" db="EMBL/GenBank/DDBJ databases">
        <authorList>
            <person name="Meier V. D."/>
        </authorList>
    </citation>
    <scope>NUCLEOTIDE SEQUENCE</scope>
    <source>
        <strain evidence="2">AVDCRST_MAG85</strain>
    </source>
</reference>
<feature type="compositionally biased region" description="Low complexity" evidence="1">
    <location>
        <begin position="90"/>
        <end position="101"/>
    </location>
</feature>
<feature type="non-terminal residue" evidence="2">
    <location>
        <position position="1"/>
    </location>
</feature>
<feature type="non-terminal residue" evidence="2">
    <location>
        <position position="176"/>
    </location>
</feature>
<dbReference type="GO" id="GO:0004355">
    <property type="term" value="F:glutamate synthase (NADPH) activity"/>
    <property type="evidence" value="ECO:0007669"/>
    <property type="project" value="UniProtKB-EC"/>
</dbReference>
<evidence type="ECO:0000256" key="1">
    <source>
        <dbReference type="SAM" id="MobiDB-lite"/>
    </source>
</evidence>
<feature type="compositionally biased region" description="Basic and acidic residues" evidence="1">
    <location>
        <begin position="62"/>
        <end position="89"/>
    </location>
</feature>
<sequence length="176" mass="18711">GRAGCLPEDRAAELRVPRPGRPGQGLQGVPRPEARSRAARPGRAVHGVRHPVLPQRLPAGEPHPRLERPRLPRPLVRRDQAAARDEQLPRVHGAAVPGAVRGRVRARDPRGRRGDDQADRELDHRPGVGRGLGQAVAAVVGDGLRGRRRGCGPGGHGRGPAAAPRGPARGPVRARL</sequence>
<dbReference type="AlphaFoldDB" id="A0A6J4SFR8"/>
<feature type="region of interest" description="Disordered" evidence="1">
    <location>
        <begin position="1"/>
        <end position="176"/>
    </location>
</feature>
<feature type="compositionally biased region" description="Basic and acidic residues" evidence="1">
    <location>
        <begin position="105"/>
        <end position="126"/>
    </location>
</feature>
<dbReference type="EMBL" id="CADCVT010000175">
    <property type="protein sequence ID" value="CAA9497797.1"/>
    <property type="molecule type" value="Genomic_DNA"/>
</dbReference>